<proteinExistence type="inferred from homology"/>
<dbReference type="InterPro" id="IPR011078">
    <property type="entry name" value="PyrdxlP_homeostasis"/>
</dbReference>
<evidence type="ECO:0000259" key="4">
    <source>
        <dbReference type="Pfam" id="PF01168"/>
    </source>
</evidence>
<evidence type="ECO:0000256" key="2">
    <source>
        <dbReference type="HAMAP-Rule" id="MF_02087"/>
    </source>
</evidence>
<protein>
    <recommendedName>
        <fullName evidence="2">Pyridoxal phosphate homeostasis protein</fullName>
        <shortName evidence="2">PLP homeostasis protein</shortName>
    </recommendedName>
</protein>
<dbReference type="EMBL" id="BAAAME010000002">
    <property type="protein sequence ID" value="GAA1733175.1"/>
    <property type="molecule type" value="Genomic_DNA"/>
</dbReference>
<dbReference type="HAMAP" id="MF_02087">
    <property type="entry name" value="PLP_homeostasis"/>
    <property type="match status" value="1"/>
</dbReference>
<dbReference type="SUPFAM" id="SSF51419">
    <property type="entry name" value="PLP-binding barrel"/>
    <property type="match status" value="1"/>
</dbReference>
<feature type="modified residue" description="N6-(pyridoxal phosphate)lysine" evidence="2">
    <location>
        <position position="40"/>
    </location>
</feature>
<accession>A0ABN2JNE5</accession>
<keyword evidence="6" id="KW-1185">Reference proteome</keyword>
<dbReference type="PANTHER" id="PTHR10146:SF14">
    <property type="entry name" value="PYRIDOXAL PHOSPHATE HOMEOSTASIS PROTEIN"/>
    <property type="match status" value="1"/>
</dbReference>
<keyword evidence="1 2" id="KW-0663">Pyridoxal phosphate</keyword>
<dbReference type="Gene3D" id="3.20.20.10">
    <property type="entry name" value="Alanine racemase"/>
    <property type="match status" value="1"/>
</dbReference>
<dbReference type="NCBIfam" id="TIGR00044">
    <property type="entry name" value="YggS family pyridoxal phosphate-dependent enzyme"/>
    <property type="match status" value="1"/>
</dbReference>
<name>A0ABN2JNE5_9ACTN</name>
<evidence type="ECO:0000256" key="1">
    <source>
        <dbReference type="ARBA" id="ARBA00022898"/>
    </source>
</evidence>
<comment type="function">
    <text evidence="2">Pyridoxal 5'-phosphate (PLP)-binding protein, which is involved in PLP homeostasis.</text>
</comment>
<evidence type="ECO:0000256" key="3">
    <source>
        <dbReference type="RuleBase" id="RU004514"/>
    </source>
</evidence>
<feature type="domain" description="Alanine racemase N-terminal" evidence="4">
    <location>
        <begin position="11"/>
        <end position="232"/>
    </location>
</feature>
<dbReference type="Pfam" id="PF01168">
    <property type="entry name" value="Ala_racemase_N"/>
    <property type="match status" value="1"/>
</dbReference>
<dbReference type="InterPro" id="IPR029066">
    <property type="entry name" value="PLP-binding_barrel"/>
</dbReference>
<dbReference type="PANTHER" id="PTHR10146">
    <property type="entry name" value="PROLINE SYNTHETASE CO-TRANSCRIBED BACTERIAL HOMOLOG PROTEIN"/>
    <property type="match status" value="1"/>
</dbReference>
<dbReference type="InterPro" id="IPR001608">
    <property type="entry name" value="Ala_racemase_N"/>
</dbReference>
<sequence>MTARLEELRANLAEVEQRIGAACAAAGRDRDELTLVVVTKTYPASDVELLAEFGVTEVGENRHPEAGEKAADVSAPVRWHFMGGIQTNKAGAIARYADVVHSVDRPKLVASLGRGAVAAERDLEVLLQVDLGPAFEQASDGRSGAVPDDLAALADAVVENDRLHLGGVMTVAPLGIDPAPVFERLAAIAERLRADHPGATTISAGMSGDLEAAVAAGATHLRVGRAILGERPPLG</sequence>
<dbReference type="CDD" id="cd00635">
    <property type="entry name" value="PLPDE_III_YBL036c_like"/>
    <property type="match status" value="1"/>
</dbReference>
<evidence type="ECO:0000313" key="5">
    <source>
        <dbReference type="EMBL" id="GAA1733175.1"/>
    </source>
</evidence>
<dbReference type="RefSeq" id="WP_344198853.1">
    <property type="nucleotide sequence ID" value="NZ_BAAAME010000002.1"/>
</dbReference>
<organism evidence="5 6">
    <name type="scientific">Aeromicrobium alkaliterrae</name>
    <dbReference type="NCBI Taxonomy" id="302168"/>
    <lineage>
        <taxon>Bacteria</taxon>
        <taxon>Bacillati</taxon>
        <taxon>Actinomycetota</taxon>
        <taxon>Actinomycetes</taxon>
        <taxon>Propionibacteriales</taxon>
        <taxon>Nocardioidaceae</taxon>
        <taxon>Aeromicrobium</taxon>
    </lineage>
</organism>
<comment type="caution">
    <text evidence="5">The sequence shown here is derived from an EMBL/GenBank/DDBJ whole genome shotgun (WGS) entry which is preliminary data.</text>
</comment>
<reference evidence="5 6" key="1">
    <citation type="journal article" date="2019" name="Int. J. Syst. Evol. Microbiol.">
        <title>The Global Catalogue of Microorganisms (GCM) 10K type strain sequencing project: providing services to taxonomists for standard genome sequencing and annotation.</title>
        <authorList>
            <consortium name="The Broad Institute Genomics Platform"/>
            <consortium name="The Broad Institute Genome Sequencing Center for Infectious Disease"/>
            <person name="Wu L."/>
            <person name="Ma J."/>
        </authorList>
    </citation>
    <scope>NUCLEOTIDE SEQUENCE [LARGE SCALE GENOMIC DNA]</scope>
    <source>
        <strain evidence="5 6">JCM 13518</strain>
    </source>
</reference>
<gene>
    <name evidence="5" type="ORF">GCM10009710_12380</name>
</gene>
<dbReference type="Proteomes" id="UP001501057">
    <property type="component" value="Unassembled WGS sequence"/>
</dbReference>
<comment type="similarity">
    <text evidence="2 3">Belongs to the pyridoxal phosphate-binding protein YggS/PROSC family.</text>
</comment>
<evidence type="ECO:0000313" key="6">
    <source>
        <dbReference type="Proteomes" id="UP001501057"/>
    </source>
</evidence>
<dbReference type="PIRSF" id="PIRSF004848">
    <property type="entry name" value="YBL036c_PLPDEIII"/>
    <property type="match status" value="1"/>
</dbReference>